<accession>A0A3R7NRG5</accession>
<dbReference type="GeneID" id="40321140"/>
<gene>
    <name evidence="2" type="ORF">Tco025E_07529</name>
</gene>
<evidence type="ECO:0000256" key="1">
    <source>
        <dbReference type="SAM" id="MobiDB-lite"/>
    </source>
</evidence>
<sequence length="978" mass="107481">MTGRPLPPPGIARAVTGLAQAGAGDAKRAPWTISTTEVLCARMHSWQSALDCYEFFRKRRLPIADEAVMSLLLRLQVAVKGDGVHASATVGVLKPSAYSEFDAARRQVHGETSLHLGSSAPNNDDGVPHSPPSPLAFLLHSTQYQPTLRPLYHRLRFITRDMVPSAGEASAAVGTAHTGPSSPPPPQALFSGLLPIISAPCAVVNLSLRHNLRKGRWEDALRTICNLSTYALLESYARELHKSRVQSDTTSVLDAVSHDGCYRACVYPPSLVPLMDELLLRWEAYWSALNGVTEAQRVLSGLLQSAPPPLGLAAAPADKVATPGEGLPARDEACTESSLNESVPNPLLMFPELEKSSLEVLRLAALITSYREYKDVDELQEEQEIFHRLTEATTRVAEFSVCQRVQRGWAAAAAACQGRRVVPSISTEQLLLTRLLLRAPSSAAVLQVLDAWPRLSPEQGCNSEAKENRPPFRDAAQVTLRCPEVVAALAARLPPLDFLEEVVNKRLSSSKVPLQRPVREVVRASLLRGCLYDAAEKFWMRQAHLELTQLCEVEEARPPGDSLVLLLQDYLSQRLSLREKMEFVSDLLHRVGEGKYAVVVESMRILDEEEASRPRNAASHHTGGLALLVQVMACWITEDHRLGGAAVLLRHILQVLDEGRAVSSEDRLEASERRPHSSLHRSGTTQEVMAAFFEAVARVGFCPTDAARRTGAEAETALQWLRLLAEVPSARCGEQTLVVWLFWTMRARIQWEEAATSSLASGAIAAATTERVLAAVRNLSAALEKCEEDAVLPPMLLNWLTSCTGMPWGDATAWLAKHAGVEASQRRRFLFIRLPLGHVAFDAIADAASRRKLLLSVERELQRETPRTAGGPRREPCHGNDCLEARVQELFNTIRHTLLRAWQSRALSPCRLGEMDPTFTLAPSSAASAHALPPAKHGLLHTRRRAHGDVVLCSLQEILRCLCEETPLTHDAAMHEER</sequence>
<evidence type="ECO:0000313" key="2">
    <source>
        <dbReference type="EMBL" id="RNF06578.1"/>
    </source>
</evidence>
<keyword evidence="3" id="KW-1185">Reference proteome</keyword>
<evidence type="ECO:0000313" key="3">
    <source>
        <dbReference type="Proteomes" id="UP000284403"/>
    </source>
</evidence>
<dbReference type="Proteomes" id="UP000284403">
    <property type="component" value="Unassembled WGS sequence"/>
</dbReference>
<dbReference type="RefSeq" id="XP_029225491.1">
    <property type="nucleotide sequence ID" value="XM_029374394.1"/>
</dbReference>
<dbReference type="AlphaFoldDB" id="A0A3R7NRG5"/>
<name>A0A3R7NRG5_9TRYP</name>
<organism evidence="2 3">
    <name type="scientific">Trypanosoma conorhini</name>
    <dbReference type="NCBI Taxonomy" id="83891"/>
    <lineage>
        <taxon>Eukaryota</taxon>
        <taxon>Discoba</taxon>
        <taxon>Euglenozoa</taxon>
        <taxon>Kinetoplastea</taxon>
        <taxon>Metakinetoplastina</taxon>
        <taxon>Trypanosomatida</taxon>
        <taxon>Trypanosomatidae</taxon>
        <taxon>Trypanosoma</taxon>
    </lineage>
</organism>
<protein>
    <submittedName>
        <fullName evidence="2">Uncharacterized protein</fullName>
    </submittedName>
</protein>
<dbReference type="EMBL" id="MKKU01000593">
    <property type="protein sequence ID" value="RNF06578.1"/>
    <property type="molecule type" value="Genomic_DNA"/>
</dbReference>
<reference evidence="2 3" key="1">
    <citation type="journal article" date="2018" name="BMC Genomics">
        <title>Genomic comparison of Trypanosoma conorhini and Trypanosoma rangeli to Trypanosoma cruzi strains of high and low virulence.</title>
        <authorList>
            <person name="Bradwell K.R."/>
            <person name="Koparde V.N."/>
            <person name="Matveyev A.V."/>
            <person name="Serrano M.G."/>
            <person name="Alves J.M."/>
            <person name="Parikh H."/>
            <person name="Huang B."/>
            <person name="Lee V."/>
            <person name="Espinosa-Alvarez O."/>
            <person name="Ortiz P.A."/>
            <person name="Costa-Martins A.G."/>
            <person name="Teixeira M.M."/>
            <person name="Buck G.A."/>
        </authorList>
    </citation>
    <scope>NUCLEOTIDE SEQUENCE [LARGE SCALE GENOMIC DNA]</scope>
    <source>
        <strain evidence="2 3">025E</strain>
    </source>
</reference>
<comment type="caution">
    <text evidence="2">The sequence shown here is derived from an EMBL/GenBank/DDBJ whole genome shotgun (WGS) entry which is preliminary data.</text>
</comment>
<feature type="compositionally biased region" description="Basic and acidic residues" evidence="1">
    <location>
        <begin position="664"/>
        <end position="675"/>
    </location>
</feature>
<dbReference type="OrthoDB" id="240764at2759"/>
<feature type="region of interest" description="Disordered" evidence="1">
    <location>
        <begin position="664"/>
        <end position="683"/>
    </location>
</feature>
<proteinExistence type="predicted"/>